<organism evidence="2 3">
    <name type="scientific">Saccharopolyspora griseoalba</name>
    <dbReference type="NCBI Taxonomy" id="1431848"/>
    <lineage>
        <taxon>Bacteria</taxon>
        <taxon>Bacillati</taxon>
        <taxon>Actinomycetota</taxon>
        <taxon>Actinomycetes</taxon>
        <taxon>Pseudonocardiales</taxon>
        <taxon>Pseudonocardiaceae</taxon>
        <taxon>Saccharopolyspora</taxon>
    </lineage>
</organism>
<protein>
    <submittedName>
        <fullName evidence="2">Uncharacterized protein</fullName>
    </submittedName>
</protein>
<dbReference type="RefSeq" id="WP_380672452.1">
    <property type="nucleotide sequence ID" value="NZ_JBHTCJ010000017.1"/>
</dbReference>
<sequence length="160" mass="18435">MVMLLTKNSDYRDIKTVALASAGGVFVMFALAAVAFYQHRQARRETGVPIIAELDDLAHAIAAELAYEKDLIPHLREATGEDMKASREMANELEDVQRKTPRFVAIRAELAMRADRAGRYRRRDRHVRQLHRQCYPILLRQQAVIDRLKEEQEEHPVAEE</sequence>
<keyword evidence="1" id="KW-1133">Transmembrane helix</keyword>
<evidence type="ECO:0000313" key="2">
    <source>
        <dbReference type="EMBL" id="MFC7344555.1"/>
    </source>
</evidence>
<name>A0ABW2LSQ8_9PSEU</name>
<feature type="transmembrane region" description="Helical" evidence="1">
    <location>
        <begin position="16"/>
        <end position="37"/>
    </location>
</feature>
<comment type="caution">
    <text evidence="2">The sequence shown here is derived from an EMBL/GenBank/DDBJ whole genome shotgun (WGS) entry which is preliminary data.</text>
</comment>
<dbReference type="Proteomes" id="UP001596504">
    <property type="component" value="Unassembled WGS sequence"/>
</dbReference>
<keyword evidence="1" id="KW-0812">Transmembrane</keyword>
<evidence type="ECO:0000256" key="1">
    <source>
        <dbReference type="SAM" id="Phobius"/>
    </source>
</evidence>
<dbReference type="EMBL" id="JBHTCJ010000017">
    <property type="protein sequence ID" value="MFC7344555.1"/>
    <property type="molecule type" value="Genomic_DNA"/>
</dbReference>
<proteinExistence type="predicted"/>
<keyword evidence="3" id="KW-1185">Reference proteome</keyword>
<evidence type="ECO:0000313" key="3">
    <source>
        <dbReference type="Proteomes" id="UP001596504"/>
    </source>
</evidence>
<keyword evidence="1" id="KW-0472">Membrane</keyword>
<gene>
    <name evidence="2" type="ORF">ACFQRI_24375</name>
</gene>
<accession>A0ABW2LSQ8</accession>
<reference evidence="3" key="1">
    <citation type="journal article" date="2019" name="Int. J. Syst. Evol. Microbiol.">
        <title>The Global Catalogue of Microorganisms (GCM) 10K type strain sequencing project: providing services to taxonomists for standard genome sequencing and annotation.</title>
        <authorList>
            <consortium name="The Broad Institute Genomics Platform"/>
            <consortium name="The Broad Institute Genome Sequencing Center for Infectious Disease"/>
            <person name="Wu L."/>
            <person name="Ma J."/>
        </authorList>
    </citation>
    <scope>NUCLEOTIDE SEQUENCE [LARGE SCALE GENOMIC DNA]</scope>
    <source>
        <strain evidence="3">WLHS5</strain>
    </source>
</reference>